<sequence length="221" mass="24417">MGGIHAFTPMRRLFALLLMVALALPSWAQDRLPAGLMWNRSGLPATLPLVVKTMPGQDYVVFLAPTEGGDPVMAGYIRGGAFFRLLVPPGTWTVRFAHGRDWQGEDELFGPGTEWIGLDRPLTFEAGVARRQGHIVRLIESDGQVRVASSGPLDICQGLTVTTEIDKRDENREALNLLPAPGLQDLRDDFDAFPRSDFNRLPAPGLRRTETELDTRSRVCP</sequence>
<name>A0ABV7TZM3_9RHOB</name>
<organism evidence="1 2">
    <name type="scientific">Paracoccus angustae</name>
    <dbReference type="NCBI Taxonomy" id="1671480"/>
    <lineage>
        <taxon>Bacteria</taxon>
        <taxon>Pseudomonadati</taxon>
        <taxon>Pseudomonadota</taxon>
        <taxon>Alphaproteobacteria</taxon>
        <taxon>Rhodobacterales</taxon>
        <taxon>Paracoccaceae</taxon>
        <taxon>Paracoccus</taxon>
    </lineage>
</organism>
<dbReference type="EMBL" id="JBHRXY010000001">
    <property type="protein sequence ID" value="MFC3628158.1"/>
    <property type="molecule type" value="Genomic_DNA"/>
</dbReference>
<keyword evidence="2" id="KW-1185">Reference proteome</keyword>
<protein>
    <recommendedName>
        <fullName evidence="3">DUF2846 domain-containing protein</fullName>
    </recommendedName>
</protein>
<proteinExistence type="predicted"/>
<accession>A0ABV7TZM3</accession>
<evidence type="ECO:0000313" key="2">
    <source>
        <dbReference type="Proteomes" id="UP001595539"/>
    </source>
</evidence>
<reference evidence="2" key="1">
    <citation type="journal article" date="2019" name="Int. J. Syst. Evol. Microbiol.">
        <title>The Global Catalogue of Microorganisms (GCM) 10K type strain sequencing project: providing services to taxonomists for standard genome sequencing and annotation.</title>
        <authorList>
            <consortium name="The Broad Institute Genomics Platform"/>
            <consortium name="The Broad Institute Genome Sequencing Center for Infectious Disease"/>
            <person name="Wu L."/>
            <person name="Ma J."/>
        </authorList>
    </citation>
    <scope>NUCLEOTIDE SEQUENCE [LARGE SCALE GENOMIC DNA]</scope>
    <source>
        <strain evidence="2">KCTC 42473</strain>
    </source>
</reference>
<gene>
    <name evidence="1" type="ORF">ACFOM8_01725</name>
</gene>
<dbReference type="Proteomes" id="UP001595539">
    <property type="component" value="Unassembled WGS sequence"/>
</dbReference>
<evidence type="ECO:0008006" key="3">
    <source>
        <dbReference type="Google" id="ProtNLM"/>
    </source>
</evidence>
<comment type="caution">
    <text evidence="1">The sequence shown here is derived from an EMBL/GenBank/DDBJ whole genome shotgun (WGS) entry which is preliminary data.</text>
</comment>
<evidence type="ECO:0000313" key="1">
    <source>
        <dbReference type="EMBL" id="MFC3628158.1"/>
    </source>
</evidence>